<dbReference type="EMBL" id="MU855420">
    <property type="protein sequence ID" value="KAK3903982.1"/>
    <property type="molecule type" value="Genomic_DNA"/>
</dbReference>
<evidence type="ECO:0000256" key="2">
    <source>
        <dbReference type="ARBA" id="ARBA00008860"/>
    </source>
</evidence>
<feature type="compositionally biased region" description="Low complexity" evidence="7">
    <location>
        <begin position="959"/>
        <end position="986"/>
    </location>
</feature>
<dbReference type="GO" id="GO:0005739">
    <property type="term" value="C:mitochondrion"/>
    <property type="evidence" value="ECO:0007669"/>
    <property type="project" value="UniProtKB-SubCell"/>
</dbReference>
<dbReference type="Gene3D" id="1.25.10.10">
    <property type="entry name" value="Leucine-rich Repeat Variant"/>
    <property type="match status" value="2"/>
</dbReference>
<sequence>MRGLPRIRAPLPAGFPPSSLPSGALRAPAAAALSPPTPRLVTVKTTAAAARHTRRYFSTAPLRAAEPPSQTQSQTEATEKETIYEDYFPDIPTKLVYPRLTTTATPATEVTDSGYKPAETAEGLEEVGGLSGWWDEPTHWGSEEGVAAVVRTAAPQFGPAEKITDPAVLEVLAKRAIVEALVVARFAGGGKVKLVDQLFKHCHELYSLNKIIKIEVAAGKDGAATLTQKGDWQSVWDILKAADRAASQQQQQQLSEEAGAGEEAGATEVATKLDRTINPELAQSMIERWDRGWKKAELRDPVVKFYAAKRIQQLTGHRIPDGKLAAIATIDSFVKNIVEPPKPKKLFELVETKEMFKDQSNVKIYPRRVTPIDKEQMVGRWKVIVKELKKRDLPLTGTGDHGPPIEKKWISGDAYASWRAPLGESGLLGHVLRAVPVANQPRHPFNKQALRLLGNSCADCDENRARVVEFGTLPNFVLNLIKNPEADPLLPFTIAATLNVCVDCPDQRTEPAQLQASEAGLSKALLNVVSGDRLSSCESSLSHIMTILELLTSQDSEPKAANPNTPALLFSLATSDGYDADLDSFMEICTPALAYLTFQDLQPVLLESGGTQVLQQAFHQLYTRFDVADLDPDTTKQLKQILVDWLGLSPPLSHLQTAACLSLGNLSRSDESSTTLINRVQEPLIDILSRSIPPSASQPPIPQRPAAPLQLTHATLSFLKNLAIAQPNKPLLGASLLGGAHPLLPQLWTSTRTQPQLQFAAVSLTRLLLAACPANVRHICAPLAAPAGSSSSSPSNLALLLSTAASADEDPIKMEAARAASLVCRALYSSSNTSEDILDPAWTWTATPSTEDSTPPTNPQEHEQSLTAFYATHAHPLTRALSHLLTQPRFLPVRSDTIFVLALMARTSAAGAHLALQILHTGNETLGAGWQALAQAIAGSESKLAKAFAHPPPAQAVPGRAGQRAAASRGSPQQGRRAGRPGARSGTGVKEAEDIFSLCR</sequence>
<dbReference type="AlphaFoldDB" id="A0AAN6MN61"/>
<dbReference type="GO" id="GO:0005840">
    <property type="term" value="C:ribosome"/>
    <property type="evidence" value="ECO:0007669"/>
    <property type="project" value="UniProtKB-KW"/>
</dbReference>
<dbReference type="SUPFAM" id="SSF48371">
    <property type="entry name" value="ARM repeat"/>
    <property type="match status" value="1"/>
</dbReference>
<gene>
    <name evidence="8" type="ORF">C8A05DRAFT_42898</name>
</gene>
<comment type="similarity">
    <text evidence="2">Belongs to the mitochondrion-specific ribosomal protein mL50 family.</text>
</comment>
<proteinExistence type="inferred from homology"/>
<comment type="caution">
    <text evidence="8">The sequence shown here is derived from an EMBL/GenBank/DDBJ whole genome shotgun (WGS) entry which is preliminary data.</text>
</comment>
<accession>A0AAN6MN61</accession>
<evidence type="ECO:0000313" key="8">
    <source>
        <dbReference type="EMBL" id="KAK3903982.1"/>
    </source>
</evidence>
<dbReference type="InterPro" id="IPR011989">
    <property type="entry name" value="ARM-like"/>
</dbReference>
<evidence type="ECO:0000256" key="4">
    <source>
        <dbReference type="ARBA" id="ARBA00023128"/>
    </source>
</evidence>
<keyword evidence="4" id="KW-0496">Mitochondrion</keyword>
<evidence type="ECO:0000256" key="5">
    <source>
        <dbReference type="ARBA" id="ARBA00023274"/>
    </source>
</evidence>
<organism evidence="8 9">
    <name type="scientific">Staphylotrichum tortipilum</name>
    <dbReference type="NCBI Taxonomy" id="2831512"/>
    <lineage>
        <taxon>Eukaryota</taxon>
        <taxon>Fungi</taxon>
        <taxon>Dikarya</taxon>
        <taxon>Ascomycota</taxon>
        <taxon>Pezizomycotina</taxon>
        <taxon>Sordariomycetes</taxon>
        <taxon>Sordariomycetidae</taxon>
        <taxon>Sordariales</taxon>
        <taxon>Chaetomiaceae</taxon>
        <taxon>Staphylotrichum</taxon>
    </lineage>
</organism>
<dbReference type="Proteomes" id="UP001303889">
    <property type="component" value="Unassembled WGS sequence"/>
</dbReference>
<dbReference type="GO" id="GO:1990904">
    <property type="term" value="C:ribonucleoprotein complex"/>
    <property type="evidence" value="ECO:0007669"/>
    <property type="project" value="UniProtKB-KW"/>
</dbReference>
<feature type="region of interest" description="Disordered" evidence="7">
    <location>
        <begin position="56"/>
        <end position="81"/>
    </location>
</feature>
<dbReference type="GO" id="GO:0005085">
    <property type="term" value="F:guanyl-nucleotide exchange factor activity"/>
    <property type="evidence" value="ECO:0007669"/>
    <property type="project" value="InterPro"/>
</dbReference>
<dbReference type="PANTHER" id="PTHR10957">
    <property type="entry name" value="RAP1 GTPASE-GDP DISSOCIATION STIMULATOR 1"/>
    <property type="match status" value="1"/>
</dbReference>
<comment type="subcellular location">
    <subcellularLocation>
        <location evidence="1">Mitochondrion</location>
    </subcellularLocation>
</comment>
<protein>
    <recommendedName>
        <fullName evidence="6">Large ribosomal subunit protein mL50</fullName>
    </recommendedName>
</protein>
<keyword evidence="9" id="KW-1185">Reference proteome</keyword>
<name>A0AAN6MN61_9PEZI</name>
<reference evidence="8" key="1">
    <citation type="journal article" date="2023" name="Mol. Phylogenet. Evol.">
        <title>Genome-scale phylogeny and comparative genomics of the fungal order Sordariales.</title>
        <authorList>
            <person name="Hensen N."/>
            <person name="Bonometti L."/>
            <person name="Westerberg I."/>
            <person name="Brannstrom I.O."/>
            <person name="Guillou S."/>
            <person name="Cros-Aarteil S."/>
            <person name="Calhoun S."/>
            <person name="Haridas S."/>
            <person name="Kuo A."/>
            <person name="Mondo S."/>
            <person name="Pangilinan J."/>
            <person name="Riley R."/>
            <person name="LaButti K."/>
            <person name="Andreopoulos B."/>
            <person name="Lipzen A."/>
            <person name="Chen C."/>
            <person name="Yan M."/>
            <person name="Daum C."/>
            <person name="Ng V."/>
            <person name="Clum A."/>
            <person name="Steindorff A."/>
            <person name="Ohm R.A."/>
            <person name="Martin F."/>
            <person name="Silar P."/>
            <person name="Natvig D.O."/>
            <person name="Lalanne C."/>
            <person name="Gautier V."/>
            <person name="Ament-Velasquez S.L."/>
            <person name="Kruys A."/>
            <person name="Hutchinson M.I."/>
            <person name="Powell A.J."/>
            <person name="Barry K."/>
            <person name="Miller A.N."/>
            <person name="Grigoriev I.V."/>
            <person name="Debuchy R."/>
            <person name="Gladieux P."/>
            <person name="Hiltunen Thoren M."/>
            <person name="Johannesson H."/>
        </authorList>
    </citation>
    <scope>NUCLEOTIDE SEQUENCE</scope>
    <source>
        <strain evidence="8">CBS 103.79</strain>
    </source>
</reference>
<feature type="region of interest" description="Disordered" evidence="7">
    <location>
        <begin position="946"/>
        <end position="1000"/>
    </location>
</feature>
<dbReference type="InterPro" id="IPR040144">
    <property type="entry name" value="RAP1GDS1"/>
</dbReference>
<keyword evidence="3" id="KW-0689">Ribosomal protein</keyword>
<evidence type="ECO:0000256" key="6">
    <source>
        <dbReference type="ARBA" id="ARBA00035183"/>
    </source>
</evidence>
<keyword evidence="5" id="KW-0687">Ribonucleoprotein</keyword>
<dbReference type="InterPro" id="IPR018305">
    <property type="entry name" value="Ribosomal_m50"/>
</dbReference>
<evidence type="ECO:0000256" key="3">
    <source>
        <dbReference type="ARBA" id="ARBA00022980"/>
    </source>
</evidence>
<evidence type="ECO:0000313" key="9">
    <source>
        <dbReference type="Proteomes" id="UP001303889"/>
    </source>
</evidence>
<dbReference type="Pfam" id="PF10501">
    <property type="entry name" value="Ribosomal_L50"/>
    <property type="match status" value="1"/>
</dbReference>
<evidence type="ECO:0000256" key="1">
    <source>
        <dbReference type="ARBA" id="ARBA00004173"/>
    </source>
</evidence>
<evidence type="ECO:0000256" key="7">
    <source>
        <dbReference type="SAM" id="MobiDB-lite"/>
    </source>
</evidence>
<reference evidence="8" key="2">
    <citation type="submission" date="2023-05" db="EMBL/GenBank/DDBJ databases">
        <authorList>
            <consortium name="Lawrence Berkeley National Laboratory"/>
            <person name="Steindorff A."/>
            <person name="Hensen N."/>
            <person name="Bonometti L."/>
            <person name="Westerberg I."/>
            <person name="Brannstrom I.O."/>
            <person name="Guillou S."/>
            <person name="Cros-Aarteil S."/>
            <person name="Calhoun S."/>
            <person name="Haridas S."/>
            <person name="Kuo A."/>
            <person name="Mondo S."/>
            <person name="Pangilinan J."/>
            <person name="Riley R."/>
            <person name="Labutti K."/>
            <person name="Andreopoulos B."/>
            <person name="Lipzen A."/>
            <person name="Chen C."/>
            <person name="Yanf M."/>
            <person name="Daum C."/>
            <person name="Ng V."/>
            <person name="Clum A."/>
            <person name="Ohm R."/>
            <person name="Martin F."/>
            <person name="Silar P."/>
            <person name="Natvig D."/>
            <person name="Lalanne C."/>
            <person name="Gautier V."/>
            <person name="Ament-Velasquez S.L."/>
            <person name="Kruys A."/>
            <person name="Hutchinson M.I."/>
            <person name="Powell A.J."/>
            <person name="Barry K."/>
            <person name="Miller A.N."/>
            <person name="Grigoriev I.V."/>
            <person name="Debuchy R."/>
            <person name="Gladieux P."/>
            <person name="Thoren M.H."/>
            <person name="Johannesson H."/>
        </authorList>
    </citation>
    <scope>NUCLEOTIDE SEQUENCE</scope>
    <source>
        <strain evidence="8">CBS 103.79</strain>
    </source>
</reference>
<dbReference type="InterPro" id="IPR016024">
    <property type="entry name" value="ARM-type_fold"/>
</dbReference>